<dbReference type="Proteomes" id="UP000472755">
    <property type="component" value="Unassembled WGS sequence"/>
</dbReference>
<reference evidence="10 13" key="1">
    <citation type="submission" date="2015-10" db="EMBL/GenBank/DDBJ databases">
        <title>A novel member of the family Ruminococcaceae isolated from human faeces.</title>
        <authorList>
            <person name="Shkoporov A.N."/>
            <person name="Chaplin A.V."/>
            <person name="Motuzova O.V."/>
            <person name="Kafarskaia L.I."/>
            <person name="Efimov B.A."/>
        </authorList>
    </citation>
    <scope>NUCLEOTIDE SEQUENCE [LARGE SCALE GENOMIC DNA]</scope>
    <source>
        <strain evidence="10 13">668</strain>
    </source>
</reference>
<dbReference type="Proteomes" id="UP000431913">
    <property type="component" value="Unassembled WGS sequence"/>
</dbReference>
<evidence type="ECO:0000256" key="6">
    <source>
        <dbReference type="ARBA" id="ARBA00023315"/>
    </source>
</evidence>
<keyword evidence="8" id="KW-0472">Membrane</keyword>
<comment type="caution">
    <text evidence="10">The sequence shown here is derived from an EMBL/GenBank/DDBJ whole genome shotgun (WGS) entry which is preliminary data.</text>
</comment>
<dbReference type="EMBL" id="LMUA01000024">
    <property type="protein sequence ID" value="KUE75312.1"/>
    <property type="molecule type" value="Genomic_DNA"/>
</dbReference>
<dbReference type="SUPFAM" id="SSF69593">
    <property type="entry name" value="Glycerol-3-phosphate (1)-acyltransferase"/>
    <property type="match status" value="1"/>
</dbReference>
<comment type="pathway">
    <text evidence="1">Lipid metabolism.</text>
</comment>
<protein>
    <recommendedName>
        <fullName evidence="7">1-acyl-sn-glycerol-3-phosphate acyltransferase</fullName>
        <ecNumber evidence="7">2.3.1.51</ecNumber>
    </recommendedName>
</protein>
<dbReference type="EMBL" id="VUNJ01000012">
    <property type="protein sequence ID" value="MST92602.1"/>
    <property type="molecule type" value="Genomic_DNA"/>
</dbReference>
<sequence>MAILRTIVWFFYFFGALIVLTPKMNEAKRRKAAGDESGCRAIVDRYVPMWMSTLMRIAGCTVTVNGLENIPKDRAVVFTPNHQSDYDIPITLVHLDRPHALVAKVETLKIPLVRTWMKLFDCVFIDRKNPRQAVTAMKEAGALLARGESVIVFPEGTRSKGDAMGEFKHGAFKMAFAAGAPVVPVVIDGSYKIMEANHNLMCPGHVTMTVLPPIETAGLDRAAQKALPDEVARRIAAHKDKTTAH</sequence>
<proteinExistence type="inferred from homology"/>
<dbReference type="PANTHER" id="PTHR10434">
    <property type="entry name" value="1-ACYL-SN-GLYCEROL-3-PHOSPHATE ACYLTRANSFERASE"/>
    <property type="match status" value="1"/>
</dbReference>
<dbReference type="CDD" id="cd07989">
    <property type="entry name" value="LPLAT_AGPAT-like"/>
    <property type="match status" value="1"/>
</dbReference>
<dbReference type="GeneID" id="42858085"/>
<dbReference type="GO" id="GO:0016020">
    <property type="term" value="C:membrane"/>
    <property type="evidence" value="ECO:0007669"/>
    <property type="project" value="InterPro"/>
</dbReference>
<dbReference type="SMART" id="SM00563">
    <property type="entry name" value="PlsC"/>
    <property type="match status" value="1"/>
</dbReference>
<evidence type="ECO:0000256" key="8">
    <source>
        <dbReference type="SAM" id="Phobius"/>
    </source>
</evidence>
<keyword evidence="7" id="KW-1208">Phospholipid metabolism</keyword>
<dbReference type="GO" id="GO:0003841">
    <property type="term" value="F:1-acylglycerol-3-phosphate O-acyltransferase activity"/>
    <property type="evidence" value="ECO:0007669"/>
    <property type="project" value="UniProtKB-UniRule"/>
</dbReference>
<dbReference type="Pfam" id="PF01553">
    <property type="entry name" value="Acyltransferase"/>
    <property type="match status" value="1"/>
</dbReference>
<dbReference type="RefSeq" id="WP_050006284.1">
    <property type="nucleotide sequence ID" value="NZ_CAUBBA010000017.1"/>
</dbReference>
<keyword evidence="3 7" id="KW-0444">Lipid biosynthesis</keyword>
<dbReference type="Proteomes" id="UP000053433">
    <property type="component" value="Unassembled WGS sequence"/>
</dbReference>
<organism evidence="10 13">
    <name type="scientific">Ruthenibacterium lactatiformans</name>
    <dbReference type="NCBI Taxonomy" id="1550024"/>
    <lineage>
        <taxon>Bacteria</taxon>
        <taxon>Bacillati</taxon>
        <taxon>Bacillota</taxon>
        <taxon>Clostridia</taxon>
        <taxon>Eubacteriales</taxon>
        <taxon>Oscillospiraceae</taxon>
        <taxon>Ruthenibacterium</taxon>
    </lineage>
</organism>
<evidence type="ECO:0000313" key="15">
    <source>
        <dbReference type="Proteomes" id="UP000472755"/>
    </source>
</evidence>
<evidence type="ECO:0000256" key="1">
    <source>
        <dbReference type="ARBA" id="ARBA00005189"/>
    </source>
</evidence>
<dbReference type="PANTHER" id="PTHR10434:SF64">
    <property type="entry name" value="1-ACYL-SN-GLYCEROL-3-PHOSPHATE ACYLTRANSFERASE-RELATED"/>
    <property type="match status" value="1"/>
</dbReference>
<evidence type="ECO:0000313" key="11">
    <source>
        <dbReference type="EMBL" id="MST92602.1"/>
    </source>
</evidence>
<dbReference type="EMBL" id="WMZU01000002">
    <property type="protein sequence ID" value="MTS26202.1"/>
    <property type="molecule type" value="Genomic_DNA"/>
</dbReference>
<evidence type="ECO:0000313" key="13">
    <source>
        <dbReference type="Proteomes" id="UP000053433"/>
    </source>
</evidence>
<evidence type="ECO:0000256" key="7">
    <source>
        <dbReference type="RuleBase" id="RU361267"/>
    </source>
</evidence>
<evidence type="ECO:0000256" key="3">
    <source>
        <dbReference type="ARBA" id="ARBA00022516"/>
    </source>
</evidence>
<comment type="domain">
    <text evidence="7">The HXXXXD motif is essential for acyltransferase activity and may constitute the binding site for the phosphate moiety of the glycerol-3-phosphate.</text>
</comment>
<feature type="domain" description="Phospholipid/glycerol acyltransferase" evidence="9">
    <location>
        <begin position="76"/>
        <end position="190"/>
    </location>
</feature>
<keyword evidence="8" id="KW-0812">Transmembrane</keyword>
<keyword evidence="7" id="KW-0594">Phospholipid biosynthesis</keyword>
<reference evidence="12 15" key="2">
    <citation type="journal article" date="2019" name="Nat. Med.">
        <title>A library of human gut bacterial isolates paired with longitudinal multiomics data enables mechanistic microbiome research.</title>
        <authorList>
            <person name="Poyet M."/>
            <person name="Groussin M."/>
            <person name="Gibbons S.M."/>
            <person name="Avila-Pacheco J."/>
            <person name="Jiang X."/>
            <person name="Kearney S.M."/>
            <person name="Perrotta A.R."/>
            <person name="Berdy B."/>
            <person name="Zhao S."/>
            <person name="Lieberman T.D."/>
            <person name="Swanson P.K."/>
            <person name="Smith M."/>
            <person name="Roesemann S."/>
            <person name="Alexander J.E."/>
            <person name="Rich S.A."/>
            <person name="Livny J."/>
            <person name="Vlamakis H."/>
            <person name="Clish C."/>
            <person name="Bullock K."/>
            <person name="Deik A."/>
            <person name="Scott J."/>
            <person name="Pierce K.A."/>
            <person name="Xavier R.J."/>
            <person name="Alm E.J."/>
        </authorList>
    </citation>
    <scope>NUCLEOTIDE SEQUENCE [LARGE SCALE GENOMIC DNA]</scope>
    <source>
        <strain evidence="12 15">BIOML-A4</strain>
    </source>
</reference>
<evidence type="ECO:0000259" key="9">
    <source>
        <dbReference type="SMART" id="SM00563"/>
    </source>
</evidence>
<feature type="transmembrane region" description="Helical" evidence="8">
    <location>
        <begin position="6"/>
        <end position="22"/>
    </location>
</feature>
<dbReference type="NCBIfam" id="TIGR00530">
    <property type="entry name" value="AGP_acyltrn"/>
    <property type="match status" value="1"/>
</dbReference>
<dbReference type="GO" id="GO:0006654">
    <property type="term" value="P:phosphatidic acid biosynthetic process"/>
    <property type="evidence" value="ECO:0007669"/>
    <property type="project" value="TreeGrafter"/>
</dbReference>
<accession>A0A0W7TN94</accession>
<evidence type="ECO:0000256" key="4">
    <source>
        <dbReference type="ARBA" id="ARBA00022679"/>
    </source>
</evidence>
<dbReference type="InterPro" id="IPR002123">
    <property type="entry name" value="Plipid/glycerol_acylTrfase"/>
</dbReference>
<evidence type="ECO:0000313" key="12">
    <source>
        <dbReference type="EMBL" id="MTS26202.1"/>
    </source>
</evidence>
<evidence type="ECO:0000313" key="10">
    <source>
        <dbReference type="EMBL" id="KUE75312.1"/>
    </source>
</evidence>
<dbReference type="InterPro" id="IPR004552">
    <property type="entry name" value="AGP_acyltrans"/>
</dbReference>
<keyword evidence="4 7" id="KW-0808">Transferase</keyword>
<gene>
    <name evidence="10" type="ORF">ASJ35_14600</name>
    <name evidence="11" type="ORF">FYJ76_11785</name>
    <name evidence="12" type="ORF">GMD59_02745</name>
</gene>
<name>A0A0W7TN94_9FIRM</name>
<dbReference type="AlphaFoldDB" id="A0A0W7TN94"/>
<keyword evidence="8" id="KW-1133">Transmembrane helix</keyword>
<comment type="similarity">
    <text evidence="2 7">Belongs to the 1-acyl-sn-glycerol-3-phosphate acyltransferase family.</text>
</comment>
<comment type="catalytic activity">
    <reaction evidence="7">
        <text>a 1-acyl-sn-glycero-3-phosphate + an acyl-CoA = a 1,2-diacyl-sn-glycero-3-phosphate + CoA</text>
        <dbReference type="Rhea" id="RHEA:19709"/>
        <dbReference type="ChEBI" id="CHEBI:57287"/>
        <dbReference type="ChEBI" id="CHEBI:57970"/>
        <dbReference type="ChEBI" id="CHEBI:58342"/>
        <dbReference type="ChEBI" id="CHEBI:58608"/>
        <dbReference type="EC" id="2.3.1.51"/>
    </reaction>
</comment>
<keyword evidence="6 7" id="KW-0012">Acyltransferase</keyword>
<evidence type="ECO:0000256" key="5">
    <source>
        <dbReference type="ARBA" id="ARBA00023098"/>
    </source>
</evidence>
<evidence type="ECO:0000313" key="14">
    <source>
        <dbReference type="Proteomes" id="UP000431913"/>
    </source>
</evidence>
<evidence type="ECO:0000256" key="2">
    <source>
        <dbReference type="ARBA" id="ARBA00008655"/>
    </source>
</evidence>
<dbReference type="EC" id="2.3.1.51" evidence="7"/>
<keyword evidence="5 7" id="KW-0443">Lipid metabolism</keyword>
<reference evidence="11 14" key="3">
    <citation type="submission" date="2019-08" db="EMBL/GenBank/DDBJ databases">
        <title>In-depth cultivation of the pig gut microbiome towards novel bacterial diversity and tailored functional studies.</title>
        <authorList>
            <person name="Wylensek D."/>
            <person name="Hitch T.C.A."/>
            <person name="Clavel T."/>
        </authorList>
    </citation>
    <scope>NUCLEOTIDE SEQUENCE [LARGE SCALE GENOMIC DNA]</scope>
    <source>
        <strain evidence="11 14">WCA3-601-WT-6J</strain>
    </source>
</reference>